<dbReference type="Pfam" id="PF20161">
    <property type="entry name" value="VpsR"/>
    <property type="match status" value="1"/>
</dbReference>
<gene>
    <name evidence="6" type="ORF">RYS15_07155</name>
</gene>
<dbReference type="Pfam" id="PF25601">
    <property type="entry name" value="AAA_lid_14"/>
    <property type="match status" value="1"/>
</dbReference>
<accession>A0ABU3VWD0</accession>
<sequence length="435" mass="48105">MGADRTLLWLSPDPEQSLPSLTLADRWHLVPIDLNQPPNVRSVPPVPRVGVLDLQNYDSERLPWLEEWLVALSPTTWVGLTSQSPYDEPSLGTLIGTYCADYHTLPLDLPRLDTVLGHLWGMADLQARLAEGHKASLQRHALAGDSPRIHQTRTLLQRFAQTLEPVLIHGASGTGKEAAARFLHDHSPVSHGPFATINCAALPSSLSDDALLEHEPGTGVGSVDSAHGGSLLLQAVDELTLEQQPALLGLFQDEPGAAGHQRDIRIIATCTHPLDALVRAGRFRSDVYYRLAGLEIQLPLLSERLEDIPTLLELFFDALPDARRHPPRRLDESAMRALLLHDWPGNLRELSNRLRQAVLLSDRRTISTNDLGLTPHPPGQYEGLSLDQFRARAEQQAVSCSLALTHNNVSAAARLLDISRVSMYRLMEKHRTYRG</sequence>
<dbReference type="Gene3D" id="1.10.8.60">
    <property type="match status" value="1"/>
</dbReference>
<dbReference type="InterPro" id="IPR058031">
    <property type="entry name" value="AAA_lid_NorR"/>
</dbReference>
<dbReference type="PANTHER" id="PTHR32071:SF120">
    <property type="entry name" value="TRANSCRIPTIONAL REGULATOR-RELATED"/>
    <property type="match status" value="1"/>
</dbReference>
<name>A0ABU3VWD0_9GAMM</name>
<keyword evidence="4" id="KW-0804">Transcription</keyword>
<evidence type="ECO:0000256" key="3">
    <source>
        <dbReference type="ARBA" id="ARBA00023015"/>
    </source>
</evidence>
<dbReference type="InterPro" id="IPR009057">
    <property type="entry name" value="Homeodomain-like_sf"/>
</dbReference>
<dbReference type="EMBL" id="JAWIIJ010000004">
    <property type="protein sequence ID" value="MDV2078455.1"/>
    <property type="molecule type" value="Genomic_DNA"/>
</dbReference>
<evidence type="ECO:0000256" key="2">
    <source>
        <dbReference type="ARBA" id="ARBA00022840"/>
    </source>
</evidence>
<dbReference type="InterPro" id="IPR045343">
    <property type="entry name" value="VpsR"/>
</dbReference>
<dbReference type="SMART" id="SM00382">
    <property type="entry name" value="AAA"/>
    <property type="match status" value="1"/>
</dbReference>
<dbReference type="PROSITE" id="PS50045">
    <property type="entry name" value="SIGMA54_INTERACT_4"/>
    <property type="match status" value="1"/>
</dbReference>
<evidence type="ECO:0000256" key="1">
    <source>
        <dbReference type="ARBA" id="ARBA00022741"/>
    </source>
</evidence>
<dbReference type="InterPro" id="IPR027417">
    <property type="entry name" value="P-loop_NTPase"/>
</dbReference>
<comment type="caution">
    <text evidence="6">The sequence shown here is derived from an EMBL/GenBank/DDBJ whole genome shotgun (WGS) entry which is preliminary data.</text>
</comment>
<keyword evidence="3" id="KW-0805">Transcription regulation</keyword>
<dbReference type="SUPFAM" id="SSF46689">
    <property type="entry name" value="Homeodomain-like"/>
    <property type="match status" value="1"/>
</dbReference>
<proteinExistence type="predicted"/>
<keyword evidence="1" id="KW-0547">Nucleotide-binding</keyword>
<evidence type="ECO:0000256" key="4">
    <source>
        <dbReference type="ARBA" id="ARBA00023163"/>
    </source>
</evidence>
<feature type="domain" description="Sigma-54 factor interaction" evidence="5">
    <location>
        <begin position="142"/>
        <end position="359"/>
    </location>
</feature>
<reference evidence="6 7" key="1">
    <citation type="submission" date="2023-10" db="EMBL/GenBank/DDBJ databases">
        <title>Characteristics and mechanism of a salt-tolerant marine origin heterotrophic nitrifying- aerobic denitrifying bacteria Marinobacter xestospongiae HN1.</title>
        <authorList>
            <person name="Qi R."/>
        </authorList>
    </citation>
    <scope>NUCLEOTIDE SEQUENCE [LARGE SCALE GENOMIC DNA]</scope>
    <source>
        <strain evidence="6 7">HN1</strain>
    </source>
</reference>
<dbReference type="InterPro" id="IPR025944">
    <property type="entry name" value="Sigma_54_int_dom_CS"/>
</dbReference>
<dbReference type="Gene3D" id="1.10.10.60">
    <property type="entry name" value="Homeodomain-like"/>
    <property type="match status" value="1"/>
</dbReference>
<dbReference type="SUPFAM" id="SSF52540">
    <property type="entry name" value="P-loop containing nucleoside triphosphate hydrolases"/>
    <property type="match status" value="1"/>
</dbReference>
<dbReference type="PANTHER" id="PTHR32071">
    <property type="entry name" value="TRANSCRIPTIONAL REGULATORY PROTEIN"/>
    <property type="match status" value="1"/>
</dbReference>
<dbReference type="CDD" id="cd00009">
    <property type="entry name" value="AAA"/>
    <property type="match status" value="1"/>
</dbReference>
<dbReference type="PROSITE" id="PS00688">
    <property type="entry name" value="SIGMA54_INTERACT_3"/>
    <property type="match status" value="1"/>
</dbReference>
<dbReference type="InterPro" id="IPR003593">
    <property type="entry name" value="AAA+_ATPase"/>
</dbReference>
<evidence type="ECO:0000313" key="6">
    <source>
        <dbReference type="EMBL" id="MDV2078455.1"/>
    </source>
</evidence>
<evidence type="ECO:0000313" key="7">
    <source>
        <dbReference type="Proteomes" id="UP001269819"/>
    </source>
</evidence>
<protein>
    <submittedName>
        <fullName evidence="6">Sigma 54-interacting transcriptional regulator</fullName>
    </submittedName>
</protein>
<dbReference type="Proteomes" id="UP001269819">
    <property type="component" value="Unassembled WGS sequence"/>
</dbReference>
<dbReference type="Pfam" id="PF00158">
    <property type="entry name" value="Sigma54_activat"/>
    <property type="match status" value="1"/>
</dbReference>
<keyword evidence="2" id="KW-0067">ATP-binding</keyword>
<dbReference type="InterPro" id="IPR002078">
    <property type="entry name" value="Sigma_54_int"/>
</dbReference>
<keyword evidence="7" id="KW-1185">Reference proteome</keyword>
<dbReference type="Gene3D" id="3.40.50.300">
    <property type="entry name" value="P-loop containing nucleotide triphosphate hydrolases"/>
    <property type="match status" value="1"/>
</dbReference>
<dbReference type="InterPro" id="IPR002197">
    <property type="entry name" value="HTH_Fis"/>
</dbReference>
<organism evidence="6 7">
    <name type="scientific">Marinobacter xestospongiae</name>
    <dbReference type="NCBI Taxonomy" id="994319"/>
    <lineage>
        <taxon>Bacteria</taxon>
        <taxon>Pseudomonadati</taxon>
        <taxon>Pseudomonadota</taxon>
        <taxon>Gammaproteobacteria</taxon>
        <taxon>Pseudomonadales</taxon>
        <taxon>Marinobacteraceae</taxon>
        <taxon>Marinobacter</taxon>
    </lineage>
</organism>
<dbReference type="Pfam" id="PF02954">
    <property type="entry name" value="HTH_8"/>
    <property type="match status" value="1"/>
</dbReference>
<evidence type="ECO:0000259" key="5">
    <source>
        <dbReference type="PROSITE" id="PS50045"/>
    </source>
</evidence>
<dbReference type="RefSeq" id="WP_316973219.1">
    <property type="nucleotide sequence ID" value="NZ_JAWIIJ010000004.1"/>
</dbReference>